<dbReference type="InterPro" id="IPR010994">
    <property type="entry name" value="RuvA_2-like"/>
</dbReference>
<dbReference type="Pfam" id="PF02151">
    <property type="entry name" value="UVR"/>
    <property type="match status" value="1"/>
</dbReference>
<dbReference type="SMART" id="SM00465">
    <property type="entry name" value="GIYc"/>
    <property type="match status" value="1"/>
</dbReference>
<dbReference type="Pfam" id="PF01541">
    <property type="entry name" value="GIY-YIG"/>
    <property type="match status" value="1"/>
</dbReference>
<dbReference type="NCBIfam" id="TIGR00194">
    <property type="entry name" value="uvrC"/>
    <property type="match status" value="1"/>
</dbReference>
<evidence type="ECO:0000259" key="7">
    <source>
        <dbReference type="PROSITE" id="PS50151"/>
    </source>
</evidence>
<proteinExistence type="inferred from homology"/>
<dbReference type="InterPro" id="IPR047296">
    <property type="entry name" value="GIY-YIG_UvrC_Cho"/>
</dbReference>
<dbReference type="PROSITE" id="PS50151">
    <property type="entry name" value="UVR"/>
    <property type="match status" value="1"/>
</dbReference>
<protein>
    <submittedName>
        <fullName evidence="10">Unannotated protein</fullName>
    </submittedName>
</protein>
<dbReference type="PROSITE" id="PS50165">
    <property type="entry name" value="UVRC"/>
    <property type="match status" value="1"/>
</dbReference>
<name>A0A6J6W5F0_9ZZZZ</name>
<sequence length="646" mass="72395">MLDRPAPSTIPDSPGSYQFKDVDGRVIYVGKAKNLRSRVGSYFAKPETLHHRTRSMMEAATSIEWIEVRNEVEALFLEFNLIKRFQPRFNIDLKDDKSYPFLAVTIAEQWPRAMVMRGAKKPGVRYFGPYAHAWAIRETLDLLLKTFPIRTCTAAKYKRHERLGRACLYADLGQCVAPCVDAVSKDDYDSLVSELTSFLAGNTENVVERLTEQMNAASEAMEYERAARLRDQLGSIEHVLERQVMVGERDEDLDVIALVDDALEASVQVFHVRRGRVIGRRGLIVDKVEDLGPEALIARVLQLLYAGADAVDVPPEILVPVLPADQATIEELLSAVRGKRSVVRVAKRGPKKVLAETVERNAVDAFARHRLKRSSDHNARARSLNELQNALGLAEAPLRIECYDISNLQGTEIVASMTVLEDGLPKRSEYRRFAMKHSLGQDDFASMDEVLTRRFTAYLRDRDEGVQAGKRFGYPPQLVVVDGGKGQLGVAVDVLQRLGLSHIPVVGLAKRFEEVYVPGQSEPIEIDRNSEALYLLQQVRDEAHRFAITFHRSRRDKRMTSSILDEVPGLGPVRRKRLLKEFGSVKRLREQSEETLSGLGWLPQSAGEALYRALHGAALPNDAKFEAGDITEELHNASPDLPSLQA</sequence>
<keyword evidence="6" id="KW-0175">Coiled coil</keyword>
<keyword evidence="1" id="KW-0963">Cytoplasm</keyword>
<dbReference type="AlphaFoldDB" id="A0A6J6W5F0"/>
<keyword evidence="4" id="KW-0267">Excision nuclease</keyword>
<feature type="domain" description="GIY-YIG" evidence="8">
    <location>
        <begin position="12"/>
        <end position="91"/>
    </location>
</feature>
<evidence type="ECO:0000256" key="3">
    <source>
        <dbReference type="ARBA" id="ARBA00022769"/>
    </source>
</evidence>
<evidence type="ECO:0000256" key="5">
    <source>
        <dbReference type="ARBA" id="ARBA00023204"/>
    </source>
</evidence>
<feature type="domain" description="UVR" evidence="7">
    <location>
        <begin position="204"/>
        <end position="239"/>
    </location>
</feature>
<keyword evidence="2" id="KW-0227">DNA damage</keyword>
<dbReference type="InterPro" id="IPR050066">
    <property type="entry name" value="UvrABC_protein_C"/>
</dbReference>
<dbReference type="InterPro" id="IPR004791">
    <property type="entry name" value="UvrC"/>
</dbReference>
<dbReference type="Pfam" id="PF08459">
    <property type="entry name" value="UvrC_RNaseH_dom"/>
    <property type="match status" value="1"/>
</dbReference>
<dbReference type="PANTHER" id="PTHR30562">
    <property type="entry name" value="UVRC/OXIDOREDUCTASE"/>
    <property type="match status" value="1"/>
</dbReference>
<dbReference type="NCBIfam" id="NF001824">
    <property type="entry name" value="PRK00558.1-5"/>
    <property type="match status" value="1"/>
</dbReference>
<dbReference type="PANTHER" id="PTHR30562:SF1">
    <property type="entry name" value="UVRABC SYSTEM PROTEIN C"/>
    <property type="match status" value="1"/>
</dbReference>
<dbReference type="FunFam" id="3.40.1440.10:FF:000001">
    <property type="entry name" value="UvrABC system protein C"/>
    <property type="match status" value="1"/>
</dbReference>
<dbReference type="GO" id="GO:0006289">
    <property type="term" value="P:nucleotide-excision repair"/>
    <property type="evidence" value="ECO:0007669"/>
    <property type="project" value="InterPro"/>
</dbReference>
<dbReference type="Gene3D" id="3.40.1440.10">
    <property type="entry name" value="GIY-YIG endonuclease"/>
    <property type="match status" value="1"/>
</dbReference>
<evidence type="ECO:0000256" key="4">
    <source>
        <dbReference type="ARBA" id="ARBA00022881"/>
    </source>
</evidence>
<keyword evidence="3" id="KW-0228">DNA excision</keyword>
<dbReference type="InterPro" id="IPR035901">
    <property type="entry name" value="GIY-YIG_endonuc_sf"/>
</dbReference>
<dbReference type="Gene3D" id="1.10.150.20">
    <property type="entry name" value="5' to 3' exonuclease, C-terminal subdomain"/>
    <property type="match status" value="1"/>
</dbReference>
<dbReference type="GO" id="GO:0009380">
    <property type="term" value="C:excinuclease repair complex"/>
    <property type="evidence" value="ECO:0007669"/>
    <property type="project" value="InterPro"/>
</dbReference>
<dbReference type="GO" id="GO:0009381">
    <property type="term" value="F:excinuclease ABC activity"/>
    <property type="evidence" value="ECO:0007669"/>
    <property type="project" value="InterPro"/>
</dbReference>
<evidence type="ECO:0000256" key="6">
    <source>
        <dbReference type="SAM" id="Coils"/>
    </source>
</evidence>
<dbReference type="PROSITE" id="PS50164">
    <property type="entry name" value="GIY_YIG"/>
    <property type="match status" value="1"/>
</dbReference>
<dbReference type="SUPFAM" id="SSF46600">
    <property type="entry name" value="C-terminal UvrC-binding domain of UvrB"/>
    <property type="match status" value="1"/>
</dbReference>
<dbReference type="HAMAP" id="MF_00203">
    <property type="entry name" value="UvrC"/>
    <property type="match status" value="1"/>
</dbReference>
<evidence type="ECO:0000259" key="8">
    <source>
        <dbReference type="PROSITE" id="PS50164"/>
    </source>
</evidence>
<dbReference type="EMBL" id="CAEZZU010000095">
    <property type="protein sequence ID" value="CAB4779019.1"/>
    <property type="molecule type" value="Genomic_DNA"/>
</dbReference>
<dbReference type="InterPro" id="IPR038476">
    <property type="entry name" value="UvrC_RNase_H_dom_sf"/>
</dbReference>
<dbReference type="InterPro" id="IPR036876">
    <property type="entry name" value="UVR_dom_sf"/>
</dbReference>
<evidence type="ECO:0000256" key="1">
    <source>
        <dbReference type="ARBA" id="ARBA00022490"/>
    </source>
</evidence>
<dbReference type="Gene3D" id="3.30.420.340">
    <property type="entry name" value="UvrC, RNAse H endonuclease domain"/>
    <property type="match status" value="1"/>
</dbReference>
<dbReference type="InterPro" id="IPR001162">
    <property type="entry name" value="UvrC_RNase_H_dom"/>
</dbReference>
<gene>
    <name evidence="10" type="ORF">UFOPK2925_00737</name>
</gene>
<evidence type="ECO:0000259" key="9">
    <source>
        <dbReference type="PROSITE" id="PS50165"/>
    </source>
</evidence>
<dbReference type="Gene3D" id="4.10.860.10">
    <property type="entry name" value="UVR domain"/>
    <property type="match status" value="1"/>
</dbReference>
<accession>A0A6J6W5F0</accession>
<organism evidence="10">
    <name type="scientific">freshwater metagenome</name>
    <dbReference type="NCBI Taxonomy" id="449393"/>
    <lineage>
        <taxon>unclassified sequences</taxon>
        <taxon>metagenomes</taxon>
        <taxon>ecological metagenomes</taxon>
    </lineage>
</organism>
<dbReference type="InterPro" id="IPR001943">
    <property type="entry name" value="UVR_dom"/>
</dbReference>
<feature type="coiled-coil region" evidence="6">
    <location>
        <begin position="200"/>
        <end position="227"/>
    </location>
</feature>
<dbReference type="SUPFAM" id="SSF47781">
    <property type="entry name" value="RuvA domain 2-like"/>
    <property type="match status" value="1"/>
</dbReference>
<feature type="domain" description="UvrC family homology region profile" evidence="9">
    <location>
        <begin position="255"/>
        <end position="495"/>
    </location>
</feature>
<dbReference type="SUPFAM" id="SSF82771">
    <property type="entry name" value="GIY-YIG endonuclease"/>
    <property type="match status" value="1"/>
</dbReference>
<dbReference type="CDD" id="cd10434">
    <property type="entry name" value="GIY-YIG_UvrC_Cho"/>
    <property type="match status" value="1"/>
</dbReference>
<dbReference type="InterPro" id="IPR000305">
    <property type="entry name" value="GIY-YIG_endonuc"/>
</dbReference>
<evidence type="ECO:0000313" key="10">
    <source>
        <dbReference type="EMBL" id="CAB4779019.1"/>
    </source>
</evidence>
<reference evidence="10" key="1">
    <citation type="submission" date="2020-05" db="EMBL/GenBank/DDBJ databases">
        <authorList>
            <person name="Chiriac C."/>
            <person name="Salcher M."/>
            <person name="Ghai R."/>
            <person name="Kavagutti S V."/>
        </authorList>
    </citation>
    <scope>NUCLEOTIDE SEQUENCE</scope>
</reference>
<keyword evidence="5" id="KW-0234">DNA repair</keyword>
<dbReference type="Pfam" id="PF22920">
    <property type="entry name" value="UvrC_RNaseH"/>
    <property type="match status" value="1"/>
</dbReference>
<evidence type="ECO:0000256" key="2">
    <source>
        <dbReference type="ARBA" id="ARBA00022763"/>
    </source>
</evidence>